<dbReference type="OrthoDB" id="9776731at2"/>
<dbReference type="Pfam" id="PF01546">
    <property type="entry name" value="Peptidase_M20"/>
    <property type="match status" value="1"/>
</dbReference>
<dbReference type="SUPFAM" id="SSF53187">
    <property type="entry name" value="Zn-dependent exopeptidases"/>
    <property type="match status" value="1"/>
</dbReference>
<reference evidence="6" key="1">
    <citation type="submission" date="2017-10" db="EMBL/GenBank/DDBJ databases">
        <authorList>
            <person name="Frank J."/>
        </authorList>
    </citation>
    <scope>NUCLEOTIDE SEQUENCE [LARGE SCALE GENOMIC DNA]</scope>
</reference>
<evidence type="ECO:0000313" key="6">
    <source>
        <dbReference type="Proteomes" id="UP000221734"/>
    </source>
</evidence>
<dbReference type="AlphaFoldDB" id="A0A2C9CAV1"/>
<evidence type="ECO:0000259" key="4">
    <source>
        <dbReference type="Pfam" id="PF07687"/>
    </source>
</evidence>
<dbReference type="PANTHER" id="PTHR11014:SF63">
    <property type="entry name" value="METALLOPEPTIDASE, PUTATIVE (AFU_ORTHOLOGUE AFUA_6G09600)-RELATED"/>
    <property type="match status" value="1"/>
</dbReference>
<dbReference type="EMBL" id="LT934425">
    <property type="protein sequence ID" value="SOH03009.1"/>
    <property type="molecule type" value="Genomic_DNA"/>
</dbReference>
<keyword evidence="6" id="KW-1185">Reference proteome</keyword>
<dbReference type="InterPro" id="IPR017439">
    <property type="entry name" value="Amidohydrolase"/>
</dbReference>
<dbReference type="Gene3D" id="3.30.70.360">
    <property type="match status" value="1"/>
</dbReference>
<organism evidence="5 6">
    <name type="scientific">Kuenenia stuttgartiensis</name>
    <dbReference type="NCBI Taxonomy" id="174633"/>
    <lineage>
        <taxon>Bacteria</taxon>
        <taxon>Pseudomonadati</taxon>
        <taxon>Planctomycetota</taxon>
        <taxon>Candidatus Brocadiia</taxon>
        <taxon>Candidatus Brocadiales</taxon>
        <taxon>Candidatus Brocadiaceae</taxon>
        <taxon>Candidatus Kuenenia</taxon>
    </lineage>
</organism>
<evidence type="ECO:0000313" key="5">
    <source>
        <dbReference type="EMBL" id="SOH03009.1"/>
    </source>
</evidence>
<dbReference type="KEGG" id="kst:KSMBR1_0495"/>
<dbReference type="Proteomes" id="UP000221734">
    <property type="component" value="Chromosome Kuenenia_stuttgartiensis_MBR1"/>
</dbReference>
<evidence type="ECO:0000256" key="1">
    <source>
        <dbReference type="ARBA" id="ARBA00006153"/>
    </source>
</evidence>
<dbReference type="CDD" id="cd03886">
    <property type="entry name" value="M20_Acy1"/>
    <property type="match status" value="1"/>
</dbReference>
<name>A0A2C9CAV1_KUEST</name>
<dbReference type="Gene3D" id="3.40.630.10">
    <property type="entry name" value="Zn peptidases"/>
    <property type="match status" value="1"/>
</dbReference>
<dbReference type="Pfam" id="PF07687">
    <property type="entry name" value="M20_dimer"/>
    <property type="match status" value="1"/>
</dbReference>
<accession>A0A2C9CAV1</accession>
<feature type="binding site" evidence="3">
    <location>
        <position position="144"/>
    </location>
    <ligand>
        <name>Mn(2+)</name>
        <dbReference type="ChEBI" id="CHEBI:29035"/>
        <label>2</label>
    </ligand>
</feature>
<feature type="binding site" evidence="3">
    <location>
        <position position="368"/>
    </location>
    <ligand>
        <name>Mn(2+)</name>
        <dbReference type="ChEBI" id="CHEBI:29035"/>
        <label>2</label>
    </ligand>
</feature>
<dbReference type="FunFam" id="3.30.70.360:FF:000014">
    <property type="entry name" value="N-acyl-L-amino acid amidohydrolase"/>
    <property type="match status" value="1"/>
</dbReference>
<feature type="domain" description="Peptidase M20 dimerisation" evidence="4">
    <location>
        <begin position="194"/>
        <end position="281"/>
    </location>
</feature>
<dbReference type="InterPro" id="IPR036264">
    <property type="entry name" value="Bact_exopeptidase_dim_dom"/>
</dbReference>
<sequence>MPSKEIIRSILSHARDAQGYIVKMRRDFHKYPELSFNEVRTSEVIAAELRQLGFNVQTGIGKTGIVAYLPVDNATRTVAFRADMDALPIEEENDLDYKSSHEGIFHACGHDANMAMLLGAARIIVSLKDLLKRHVRFLFQPGEEQPPGGAIYLIEQGALHGVDEIYGLHIDPTLPSSVFGLRSGATMASTDRIIITIHGKGGHSATPHLCVDPIVIAAEIILAIQTIVSRKLNPLSPCVISLCQISGGTAFNVIPGRVKILGTARTLDDNVRNALPSLLEDTIKGITSYNNASYEFEYLGGYPVLYNHEEQVDFVRGRIKELFGDDAVKNIDPILGGEDFSYYLEKTNGAFVFLGSGNREKGANQPLHSPQFLIDEDILYKGSALLASIACSS</sequence>
<evidence type="ECO:0000256" key="3">
    <source>
        <dbReference type="PIRSR" id="PIRSR005962-1"/>
    </source>
</evidence>
<dbReference type="RefSeq" id="WP_099323904.1">
    <property type="nucleotide sequence ID" value="NZ_LT934425.1"/>
</dbReference>
<dbReference type="GO" id="GO:0016787">
    <property type="term" value="F:hydrolase activity"/>
    <property type="evidence" value="ECO:0007669"/>
    <property type="project" value="UniProtKB-KW"/>
</dbReference>
<dbReference type="PANTHER" id="PTHR11014">
    <property type="entry name" value="PEPTIDASE M20 FAMILY MEMBER"/>
    <property type="match status" value="1"/>
</dbReference>
<comment type="cofactor">
    <cofactor evidence="3">
        <name>Mn(2+)</name>
        <dbReference type="ChEBI" id="CHEBI:29035"/>
    </cofactor>
    <text evidence="3">The Mn(2+) ion enhances activity.</text>
</comment>
<gene>
    <name evidence="5" type="primary">cpg2</name>
    <name evidence="5" type="ORF">KSMBR1_0495</name>
</gene>
<dbReference type="SUPFAM" id="SSF55031">
    <property type="entry name" value="Bacterial exopeptidase dimerisation domain"/>
    <property type="match status" value="1"/>
</dbReference>
<feature type="binding site" evidence="3">
    <location>
        <position position="108"/>
    </location>
    <ligand>
        <name>Mn(2+)</name>
        <dbReference type="ChEBI" id="CHEBI:29035"/>
        <label>2</label>
    </ligand>
</feature>
<feature type="binding site" evidence="3">
    <location>
        <position position="169"/>
    </location>
    <ligand>
        <name>Mn(2+)</name>
        <dbReference type="ChEBI" id="CHEBI:29035"/>
        <label>2</label>
    </ligand>
</feature>
<protein>
    <recommendedName>
        <fullName evidence="4">Peptidase M20 dimerisation domain-containing protein</fullName>
    </recommendedName>
</protein>
<dbReference type="InterPro" id="IPR002933">
    <property type="entry name" value="Peptidase_M20"/>
</dbReference>
<proteinExistence type="inferred from homology"/>
<evidence type="ECO:0000256" key="2">
    <source>
        <dbReference type="ARBA" id="ARBA00022801"/>
    </source>
</evidence>
<keyword evidence="3" id="KW-0464">Manganese</keyword>
<dbReference type="NCBIfam" id="TIGR01891">
    <property type="entry name" value="amidohydrolases"/>
    <property type="match status" value="1"/>
</dbReference>
<dbReference type="GO" id="GO:0046872">
    <property type="term" value="F:metal ion binding"/>
    <property type="evidence" value="ECO:0007669"/>
    <property type="project" value="UniProtKB-KW"/>
</dbReference>
<comment type="similarity">
    <text evidence="1">Belongs to the peptidase M20 family.</text>
</comment>
<dbReference type="PIRSF" id="PIRSF005962">
    <property type="entry name" value="Pept_M20D_amidohydro"/>
    <property type="match status" value="1"/>
</dbReference>
<keyword evidence="2" id="KW-0378">Hydrolase</keyword>
<dbReference type="InterPro" id="IPR011650">
    <property type="entry name" value="Peptidase_M20_dimer"/>
</dbReference>
<feature type="binding site" evidence="3">
    <location>
        <position position="110"/>
    </location>
    <ligand>
        <name>Mn(2+)</name>
        <dbReference type="ChEBI" id="CHEBI:29035"/>
        <label>2</label>
    </ligand>
</feature>
<keyword evidence="3" id="KW-0479">Metal-binding</keyword>